<name>A0A1H6ULL9_9FLAO</name>
<feature type="domain" description="HNH nuclease" evidence="1">
    <location>
        <begin position="134"/>
        <end position="185"/>
    </location>
</feature>
<dbReference type="AlphaFoldDB" id="A0A1H6ULL9"/>
<reference evidence="3" key="1">
    <citation type="submission" date="2016-10" db="EMBL/GenBank/DDBJ databases">
        <authorList>
            <person name="Varghese N."/>
            <person name="Submissions S."/>
        </authorList>
    </citation>
    <scope>NUCLEOTIDE SEQUENCE [LARGE SCALE GENOMIC DNA]</scope>
    <source>
        <strain evidence="3">DSM 17934</strain>
    </source>
</reference>
<dbReference type="GO" id="GO:0004519">
    <property type="term" value="F:endonuclease activity"/>
    <property type="evidence" value="ECO:0007669"/>
    <property type="project" value="UniProtKB-KW"/>
</dbReference>
<protein>
    <submittedName>
        <fullName evidence="2">Putative restriction endonuclease</fullName>
    </submittedName>
</protein>
<evidence type="ECO:0000313" key="3">
    <source>
        <dbReference type="Proteomes" id="UP000199702"/>
    </source>
</evidence>
<dbReference type="Pfam" id="PF13391">
    <property type="entry name" value="HNH_2"/>
    <property type="match status" value="1"/>
</dbReference>
<sequence>MKIEKLDNYIIAKVLFAYLVESKSHRDIQKKILSLPAPQNGGGYETMKILHHFDLKKESKGILKDSLEEIGNLDSDAQEIIISYIATLDEARALIERKPINPNNKETERLSTVKTRVYQDVLKEYVSENYNNCCAFCDNDQSELLVASHIVPWKSDKSKRLDLDNCILLCNFHDKLFDKGFITLNEDYSMLISQELSQSVVNQIKSKKFKIPKSDNPNHDNLKLHREYIFRL</sequence>
<dbReference type="InterPro" id="IPR003615">
    <property type="entry name" value="HNH_nuc"/>
</dbReference>
<evidence type="ECO:0000259" key="1">
    <source>
        <dbReference type="Pfam" id="PF13391"/>
    </source>
</evidence>
<accession>A0A1H6ULL9</accession>
<keyword evidence="2" id="KW-0255">Endonuclease</keyword>
<dbReference type="EMBL" id="FNYA01000004">
    <property type="protein sequence ID" value="SEI91614.1"/>
    <property type="molecule type" value="Genomic_DNA"/>
</dbReference>
<evidence type="ECO:0000313" key="2">
    <source>
        <dbReference type="EMBL" id="SEI91614.1"/>
    </source>
</evidence>
<proteinExistence type="predicted"/>
<keyword evidence="2" id="KW-0378">Hydrolase</keyword>
<keyword evidence="3" id="KW-1185">Reference proteome</keyword>
<dbReference type="RefSeq" id="WP_091312208.1">
    <property type="nucleotide sequence ID" value="NZ_CBCSJU010000004.1"/>
</dbReference>
<dbReference type="STRING" id="402734.SAMN05660918_1910"/>
<dbReference type="OrthoDB" id="67788at2"/>
<organism evidence="2 3">
    <name type="scientific">Flavobacterium terrigena</name>
    <dbReference type="NCBI Taxonomy" id="402734"/>
    <lineage>
        <taxon>Bacteria</taxon>
        <taxon>Pseudomonadati</taxon>
        <taxon>Bacteroidota</taxon>
        <taxon>Flavobacteriia</taxon>
        <taxon>Flavobacteriales</taxon>
        <taxon>Flavobacteriaceae</taxon>
        <taxon>Flavobacterium</taxon>
    </lineage>
</organism>
<dbReference type="Proteomes" id="UP000199702">
    <property type="component" value="Unassembled WGS sequence"/>
</dbReference>
<keyword evidence="2" id="KW-0540">Nuclease</keyword>
<gene>
    <name evidence="2" type="ORF">SAMN05660918_1910</name>
</gene>